<dbReference type="HAMAP" id="MF_00917">
    <property type="entry name" value="QueE"/>
    <property type="match status" value="1"/>
</dbReference>
<evidence type="ECO:0000256" key="1">
    <source>
        <dbReference type="ARBA" id="ARBA00022485"/>
    </source>
</evidence>
<evidence type="ECO:0000256" key="7">
    <source>
        <dbReference type="ARBA" id="ARBA00023239"/>
    </source>
</evidence>
<dbReference type="Pfam" id="PF04055">
    <property type="entry name" value="Radical_SAM"/>
    <property type="match status" value="1"/>
</dbReference>
<keyword evidence="1 8" id="KW-0004">4Fe-4S</keyword>
<dbReference type="RefSeq" id="WP_066621509.1">
    <property type="nucleotide sequence ID" value="NZ_FQXL01000004.1"/>
</dbReference>
<evidence type="ECO:0000256" key="8">
    <source>
        <dbReference type="HAMAP-Rule" id="MF_00917"/>
    </source>
</evidence>
<keyword evidence="7 8" id="KW-0456">Lyase</keyword>
<comment type="caution">
    <text evidence="10">The sequence shown here is derived from an EMBL/GenBank/DDBJ whole genome shotgun (WGS) entry which is preliminary data.</text>
</comment>
<evidence type="ECO:0000256" key="4">
    <source>
        <dbReference type="ARBA" id="ARBA00022842"/>
    </source>
</evidence>
<comment type="cofactor">
    <cofactor evidence="8">
        <name>Mg(2+)</name>
        <dbReference type="ChEBI" id="CHEBI:18420"/>
    </cofactor>
</comment>
<dbReference type="PROSITE" id="PS51918">
    <property type="entry name" value="RADICAL_SAM"/>
    <property type="match status" value="1"/>
</dbReference>
<feature type="binding site" evidence="8">
    <location>
        <position position="38"/>
    </location>
    <ligand>
        <name>[4Fe-4S] cluster</name>
        <dbReference type="ChEBI" id="CHEBI:49883"/>
        <note>4Fe-4S-S-AdoMet</note>
    </ligand>
</feature>
<dbReference type="PANTHER" id="PTHR42836">
    <property type="entry name" value="7-CARBOXY-7-DEAZAGUANINE SYNTHASE"/>
    <property type="match status" value="1"/>
</dbReference>
<name>A0A161YNA9_9CLOT</name>
<sequence>MNFKVIEKFVSINGEGLSCGQLAVFIRFAGCNLNCSYCDTTWANEKDVSYELMSSEDIYEYIKSTEVKNITLTGGEPLLQEGILDLLKKLSKDKGLSVEIETNGSILLSNFSDIDNPPSFTMDYKLPSSNMEDKMSLGNFKHLTKRDTIKFVAGSMEDLEKVKYLIDKFKLTETTNVYISPVFGKINMDKIVEFMKDNKMNGVNLQIQLHKVIWNPNKRGV</sequence>
<dbReference type="AlphaFoldDB" id="A0A161YNA9"/>
<dbReference type="PANTHER" id="PTHR42836:SF1">
    <property type="entry name" value="7-CARBOXY-7-DEAZAGUANINE SYNTHASE"/>
    <property type="match status" value="1"/>
</dbReference>
<protein>
    <recommendedName>
        <fullName evidence="8">7-carboxy-7-deazaguanine synthase</fullName>
        <shortName evidence="8">CDG synthase</shortName>
        <ecNumber evidence="8">4.3.99.3</ecNumber>
    </recommendedName>
    <alternativeName>
        <fullName evidence="8">Queuosine biosynthesis protein QueE</fullName>
    </alternativeName>
</protein>
<accession>A0A161YNA9</accession>
<feature type="binding site" evidence="8">
    <location>
        <position position="27"/>
    </location>
    <ligand>
        <name>substrate</name>
    </ligand>
</feature>
<keyword evidence="2 8" id="KW-0949">S-adenosyl-L-methionine</keyword>
<dbReference type="InterPro" id="IPR058240">
    <property type="entry name" value="rSAM_sf"/>
</dbReference>
<feature type="binding site" evidence="8">
    <location>
        <position position="40"/>
    </location>
    <ligand>
        <name>Mg(2+)</name>
        <dbReference type="ChEBI" id="CHEBI:18420"/>
    </ligand>
</feature>
<feature type="binding site" evidence="8">
    <location>
        <position position="35"/>
    </location>
    <ligand>
        <name>[4Fe-4S] cluster</name>
        <dbReference type="ChEBI" id="CHEBI:49883"/>
        <note>4Fe-4S-S-AdoMet</note>
    </ligand>
</feature>
<gene>
    <name evidence="8 10" type="primary">queE</name>
    <name evidence="10" type="ORF">CLMAG_20010</name>
</gene>
<dbReference type="GO" id="GO:0051539">
    <property type="term" value="F:4 iron, 4 sulfur cluster binding"/>
    <property type="evidence" value="ECO:0007669"/>
    <property type="project" value="UniProtKB-UniRule"/>
</dbReference>
<reference evidence="10 11" key="1">
    <citation type="submission" date="2016-04" db="EMBL/GenBank/DDBJ databases">
        <title>Genome sequence of Clostridium magnum DSM 2767.</title>
        <authorList>
            <person name="Poehlein A."/>
            <person name="Uhlig R."/>
            <person name="Fischer R."/>
            <person name="Bahl H."/>
            <person name="Daniel R."/>
        </authorList>
    </citation>
    <scope>NUCLEOTIDE SEQUENCE [LARGE SCALE GENOMIC DNA]</scope>
    <source>
        <strain evidence="10 11">DSM 2767</strain>
    </source>
</reference>
<dbReference type="Gene3D" id="3.20.20.70">
    <property type="entry name" value="Aldolase class I"/>
    <property type="match status" value="1"/>
</dbReference>
<evidence type="ECO:0000256" key="3">
    <source>
        <dbReference type="ARBA" id="ARBA00022723"/>
    </source>
</evidence>
<evidence type="ECO:0000256" key="2">
    <source>
        <dbReference type="ARBA" id="ARBA00022691"/>
    </source>
</evidence>
<keyword evidence="5 8" id="KW-0408">Iron</keyword>
<comment type="caution">
    <text evidence="8">Lacks conserved residue(s) required for the propagation of feature annotation.</text>
</comment>
<keyword evidence="3 8" id="KW-0479">Metal-binding</keyword>
<keyword evidence="11" id="KW-1185">Reference proteome</keyword>
<evidence type="ECO:0000313" key="11">
    <source>
        <dbReference type="Proteomes" id="UP000076603"/>
    </source>
</evidence>
<dbReference type="SFLD" id="SFLDS00029">
    <property type="entry name" value="Radical_SAM"/>
    <property type="match status" value="1"/>
</dbReference>
<evidence type="ECO:0000256" key="6">
    <source>
        <dbReference type="ARBA" id="ARBA00023014"/>
    </source>
</evidence>
<dbReference type="PIRSF" id="PIRSF000370">
    <property type="entry name" value="QueE"/>
    <property type="match status" value="1"/>
</dbReference>
<dbReference type="OrthoDB" id="9792276at2"/>
<comment type="cofactor">
    <cofactor evidence="8">
        <name>[4Fe-4S] cluster</name>
        <dbReference type="ChEBI" id="CHEBI:49883"/>
    </cofactor>
    <text evidence="8">Binds 1 [4Fe-4S] cluster. The cluster is coordinated with 3 cysteines and an exchangeable S-adenosyl-L-methionine.</text>
</comment>
<dbReference type="GO" id="GO:0008616">
    <property type="term" value="P:tRNA queuosine(34) biosynthetic process"/>
    <property type="evidence" value="ECO:0007669"/>
    <property type="project" value="UniProtKB-UniRule"/>
</dbReference>
<dbReference type="SUPFAM" id="SSF102114">
    <property type="entry name" value="Radical SAM enzymes"/>
    <property type="match status" value="1"/>
</dbReference>
<organism evidence="10 11">
    <name type="scientific">Clostridium magnum DSM 2767</name>
    <dbReference type="NCBI Taxonomy" id="1121326"/>
    <lineage>
        <taxon>Bacteria</taxon>
        <taxon>Bacillati</taxon>
        <taxon>Bacillota</taxon>
        <taxon>Clostridia</taxon>
        <taxon>Eubacteriales</taxon>
        <taxon>Clostridiaceae</taxon>
        <taxon>Clostridium</taxon>
    </lineage>
</organism>
<dbReference type="InterPro" id="IPR007197">
    <property type="entry name" value="rSAM"/>
</dbReference>
<evidence type="ECO:0000313" key="10">
    <source>
        <dbReference type="EMBL" id="KZL92192.1"/>
    </source>
</evidence>
<comment type="similarity">
    <text evidence="8">Belongs to the radical SAM superfamily. 7-carboxy-7-deazaguanine synthase family.</text>
</comment>
<dbReference type="EMBL" id="LWAE01000002">
    <property type="protein sequence ID" value="KZL92192.1"/>
    <property type="molecule type" value="Genomic_DNA"/>
</dbReference>
<dbReference type="GO" id="GO:0016840">
    <property type="term" value="F:carbon-nitrogen lyase activity"/>
    <property type="evidence" value="ECO:0007669"/>
    <property type="project" value="UniProtKB-UniRule"/>
</dbReference>
<comment type="function">
    <text evidence="8">Catalyzes the complex heterocyclic radical-mediated conversion of 6-carboxy-5,6,7,8-tetrahydropterin (CPH4) to 7-carboxy-7-deazaguanine (CDG), a step common to the biosynthetic pathways of all 7-deazapurine-containing compounds.</text>
</comment>
<evidence type="ECO:0000259" key="9">
    <source>
        <dbReference type="PROSITE" id="PS51918"/>
    </source>
</evidence>
<feature type="binding site" evidence="8">
    <location>
        <position position="73"/>
    </location>
    <ligand>
        <name>substrate</name>
    </ligand>
</feature>
<dbReference type="GO" id="GO:0000287">
    <property type="term" value="F:magnesium ion binding"/>
    <property type="evidence" value="ECO:0007669"/>
    <property type="project" value="UniProtKB-UniRule"/>
</dbReference>
<feature type="binding site" evidence="8">
    <location>
        <begin position="12"/>
        <end position="14"/>
    </location>
    <ligand>
        <name>substrate</name>
    </ligand>
</feature>
<dbReference type="InterPro" id="IPR013785">
    <property type="entry name" value="Aldolase_TIM"/>
</dbReference>
<evidence type="ECO:0000256" key="5">
    <source>
        <dbReference type="ARBA" id="ARBA00023004"/>
    </source>
</evidence>
<dbReference type="UniPathway" id="UPA00391"/>
<dbReference type="NCBIfam" id="TIGR03963">
    <property type="entry name" value="rSAM_QueE_Clost"/>
    <property type="match status" value="1"/>
</dbReference>
<dbReference type="EC" id="4.3.99.3" evidence="8"/>
<dbReference type="PATRIC" id="fig|1121326.3.peg.1991"/>
<feature type="binding site" evidence="8">
    <location>
        <position position="31"/>
    </location>
    <ligand>
        <name>[4Fe-4S] cluster</name>
        <dbReference type="ChEBI" id="CHEBI:49883"/>
        <note>4Fe-4S-S-AdoMet</note>
    </ligand>
</feature>
<dbReference type="Proteomes" id="UP000076603">
    <property type="component" value="Unassembled WGS sequence"/>
</dbReference>
<proteinExistence type="inferred from homology"/>
<comment type="subunit">
    <text evidence="8">Homodimer.</text>
</comment>
<keyword evidence="8" id="KW-0671">Queuosine biosynthesis</keyword>
<dbReference type="STRING" id="1121326.CLMAG_20010"/>
<dbReference type="SFLD" id="SFLDG01067">
    <property type="entry name" value="SPASM/twitch_domain_containing"/>
    <property type="match status" value="1"/>
</dbReference>
<comment type="pathway">
    <text evidence="8">Purine metabolism; 7-cyano-7-deazaguanine biosynthesis.</text>
</comment>
<feature type="binding site" evidence="8">
    <location>
        <begin position="37"/>
        <end position="39"/>
    </location>
    <ligand>
        <name>S-adenosyl-L-methionine</name>
        <dbReference type="ChEBI" id="CHEBI:59789"/>
    </ligand>
</feature>
<dbReference type="GO" id="GO:1904047">
    <property type="term" value="F:S-adenosyl-L-methionine binding"/>
    <property type="evidence" value="ECO:0007669"/>
    <property type="project" value="UniProtKB-UniRule"/>
</dbReference>
<feature type="domain" description="Radical SAM core" evidence="9">
    <location>
        <begin position="18"/>
        <end position="216"/>
    </location>
</feature>
<dbReference type="CDD" id="cd01335">
    <property type="entry name" value="Radical_SAM"/>
    <property type="match status" value="1"/>
</dbReference>
<keyword evidence="6 8" id="KW-0411">Iron-sulfur</keyword>
<comment type="catalytic activity">
    <reaction evidence="8">
        <text>6-carboxy-5,6,7,8-tetrahydropterin + H(+) = 7-carboxy-7-carbaguanine + NH4(+)</text>
        <dbReference type="Rhea" id="RHEA:27974"/>
        <dbReference type="ChEBI" id="CHEBI:15378"/>
        <dbReference type="ChEBI" id="CHEBI:28938"/>
        <dbReference type="ChEBI" id="CHEBI:61032"/>
        <dbReference type="ChEBI" id="CHEBI:61036"/>
        <dbReference type="EC" id="4.3.99.3"/>
    </reaction>
</comment>
<dbReference type="InterPro" id="IPR023868">
    <property type="entry name" value="7-CO-7-deazaGua_synth_put_Clo"/>
</dbReference>
<keyword evidence="4 8" id="KW-0460">Magnesium</keyword>
<dbReference type="InterPro" id="IPR024924">
    <property type="entry name" value="7-CO-7-deazaguanine_synth-like"/>
</dbReference>
<feature type="binding site" evidence="8">
    <location>
        <position position="75"/>
    </location>
    <ligand>
        <name>S-adenosyl-L-methionine</name>
        <dbReference type="ChEBI" id="CHEBI:59789"/>
    </ligand>
</feature>
<comment type="cofactor">
    <cofactor evidence="8">
        <name>S-adenosyl-L-methionine</name>
        <dbReference type="ChEBI" id="CHEBI:59789"/>
    </cofactor>
    <text evidence="8">Binds 1 S-adenosyl-L-methionine per subunit.</text>
</comment>